<evidence type="ECO:0000313" key="3">
    <source>
        <dbReference type="Proteomes" id="UP000184226"/>
    </source>
</evidence>
<protein>
    <submittedName>
        <fullName evidence="2">Aldo/keto reductase</fullName>
    </submittedName>
</protein>
<dbReference type="InterPro" id="IPR023210">
    <property type="entry name" value="NADP_OxRdtase_dom"/>
</dbReference>
<dbReference type="AlphaFoldDB" id="A0A1M5WDD3"/>
<dbReference type="OrthoDB" id="8563187at2"/>
<dbReference type="InterPro" id="IPR053135">
    <property type="entry name" value="AKR2_Oxidoreductase"/>
</dbReference>
<organism evidence="2 3">
    <name type="scientific">Pollutimonas bauzanensis</name>
    <dbReference type="NCBI Taxonomy" id="658167"/>
    <lineage>
        <taxon>Bacteria</taxon>
        <taxon>Pseudomonadati</taxon>
        <taxon>Pseudomonadota</taxon>
        <taxon>Betaproteobacteria</taxon>
        <taxon>Burkholderiales</taxon>
        <taxon>Alcaligenaceae</taxon>
        <taxon>Pollutimonas</taxon>
    </lineage>
</organism>
<dbReference type="Proteomes" id="UP000184226">
    <property type="component" value="Unassembled WGS sequence"/>
</dbReference>
<dbReference type="Pfam" id="PF00248">
    <property type="entry name" value="Aldo_ket_red"/>
    <property type="match status" value="1"/>
</dbReference>
<dbReference type="InterPro" id="IPR036812">
    <property type="entry name" value="NAD(P)_OxRdtase_dom_sf"/>
</dbReference>
<dbReference type="SUPFAM" id="SSF51430">
    <property type="entry name" value="NAD(P)-linked oxidoreductase"/>
    <property type="match status" value="1"/>
</dbReference>
<evidence type="ECO:0000313" key="2">
    <source>
        <dbReference type="EMBL" id="SHH85515.1"/>
    </source>
</evidence>
<dbReference type="PANTHER" id="PTHR43312">
    <property type="entry name" value="D-THREO-ALDOSE 1-DEHYDROGENASE"/>
    <property type="match status" value="1"/>
</dbReference>
<proteinExistence type="predicted"/>
<keyword evidence="3" id="KW-1185">Reference proteome</keyword>
<reference evidence="2 3" key="1">
    <citation type="submission" date="2016-11" db="EMBL/GenBank/DDBJ databases">
        <authorList>
            <person name="Jaros S."/>
            <person name="Januszkiewicz K."/>
            <person name="Wedrychowicz H."/>
        </authorList>
    </citation>
    <scope>NUCLEOTIDE SEQUENCE [LARGE SCALE GENOMIC DNA]</scope>
    <source>
        <strain evidence="2 3">CGMCC 1.10190</strain>
    </source>
</reference>
<dbReference type="RefSeq" id="WP_073103301.1">
    <property type="nucleotide sequence ID" value="NZ_FQXE01000005.1"/>
</dbReference>
<name>A0A1M5WDD3_9BURK</name>
<gene>
    <name evidence="2" type="ORF">SAMN04488135_105202</name>
</gene>
<dbReference type="Gene3D" id="3.20.20.100">
    <property type="entry name" value="NADP-dependent oxidoreductase domain"/>
    <property type="match status" value="1"/>
</dbReference>
<evidence type="ECO:0000259" key="1">
    <source>
        <dbReference type="Pfam" id="PF00248"/>
    </source>
</evidence>
<dbReference type="STRING" id="658167.SAMN04488135_105202"/>
<dbReference type="PANTHER" id="PTHR43312:SF1">
    <property type="entry name" value="NADP-DEPENDENT OXIDOREDUCTASE DOMAIN-CONTAINING PROTEIN"/>
    <property type="match status" value="1"/>
</dbReference>
<feature type="domain" description="NADP-dependent oxidoreductase" evidence="1">
    <location>
        <begin position="61"/>
        <end position="307"/>
    </location>
</feature>
<dbReference type="EMBL" id="FQXE01000005">
    <property type="protein sequence ID" value="SHH85515.1"/>
    <property type="molecule type" value="Genomic_DNA"/>
</dbReference>
<dbReference type="CDD" id="cd19095">
    <property type="entry name" value="AKR_PA4992-like"/>
    <property type="match status" value="1"/>
</dbReference>
<accession>A0A1M5WDD3</accession>
<sequence length="316" mass="34192">MVQSPTLLRGTLTRAQFLRLCGGLSVAAMLPKTACALSPGAGTMNTRPIPSTGEALPVVGCGTYRGFDHGPGSEEYARLPGVLESLLDAGGKVVDTAAIYGRAERSIGEILDAGKLRGRVFLAGKVWSSGREAGLRQMRQSMQDLRTDRLDLMQVHNLVDWRTQLSTLRLWQAEGRIRYIGITHYESSAHRAVEAVLRSEPVDFLQINYSMDEPDAAARLFPLAADRGVAVVVNRPFGGGGLMRRLRGRPLPGWAGEIGCSSWAQVLIKFVLSQAAVSCVIPGTGSPEHMRDNAAAGRGPLPEADFWRQRQAEVMS</sequence>